<evidence type="ECO:0008006" key="14">
    <source>
        <dbReference type="Google" id="ProtNLM"/>
    </source>
</evidence>
<evidence type="ECO:0000256" key="10">
    <source>
        <dbReference type="RuleBase" id="RU000488"/>
    </source>
</evidence>
<dbReference type="EMBL" id="CM026431">
    <property type="protein sequence ID" value="KAG0558765.1"/>
    <property type="molecule type" value="Genomic_DNA"/>
</dbReference>
<evidence type="ECO:0000256" key="8">
    <source>
        <dbReference type="ARBA" id="ARBA00023136"/>
    </source>
</evidence>
<dbReference type="PANTHER" id="PTHR45624">
    <property type="entry name" value="MITOCHONDRIAL BASIC AMINO ACIDS TRANSPORTER-RELATED"/>
    <property type="match status" value="1"/>
</dbReference>
<dbReference type="PROSITE" id="PS50920">
    <property type="entry name" value="SOLCAR"/>
    <property type="match status" value="1"/>
</dbReference>
<evidence type="ECO:0000256" key="9">
    <source>
        <dbReference type="PROSITE-ProRule" id="PRU00282"/>
    </source>
</evidence>
<dbReference type="SUPFAM" id="SSF103506">
    <property type="entry name" value="Mitochondrial carrier"/>
    <property type="match status" value="1"/>
</dbReference>
<comment type="subcellular location">
    <subcellularLocation>
        <location evidence="1">Mitochondrion membrane</location>
        <topology evidence="1">Multi-pass membrane protein</topology>
    </subcellularLocation>
</comment>
<dbReference type="InterPro" id="IPR050567">
    <property type="entry name" value="Mitochondrial_Carrier"/>
</dbReference>
<dbReference type="Pfam" id="PF00153">
    <property type="entry name" value="Mito_carr"/>
    <property type="match status" value="2"/>
</dbReference>
<keyword evidence="13" id="KW-1185">Reference proteome</keyword>
<keyword evidence="6" id="KW-1133">Transmembrane helix</keyword>
<name>A0A8T0GJK2_CERPU</name>
<evidence type="ECO:0000256" key="11">
    <source>
        <dbReference type="SAM" id="MobiDB-lite"/>
    </source>
</evidence>
<proteinExistence type="inferred from homology"/>
<evidence type="ECO:0000256" key="5">
    <source>
        <dbReference type="ARBA" id="ARBA00022737"/>
    </source>
</evidence>
<reference evidence="12" key="1">
    <citation type="submission" date="2020-06" db="EMBL/GenBank/DDBJ databases">
        <title>WGS assembly of Ceratodon purpureus strain R40.</title>
        <authorList>
            <person name="Carey S.B."/>
            <person name="Jenkins J."/>
            <person name="Shu S."/>
            <person name="Lovell J.T."/>
            <person name="Sreedasyam A."/>
            <person name="Maumus F."/>
            <person name="Tiley G.P."/>
            <person name="Fernandez-Pozo N."/>
            <person name="Barry K."/>
            <person name="Chen C."/>
            <person name="Wang M."/>
            <person name="Lipzen A."/>
            <person name="Daum C."/>
            <person name="Saski C.A."/>
            <person name="Payton A.C."/>
            <person name="Mcbreen J.C."/>
            <person name="Conrad R.E."/>
            <person name="Kollar L.M."/>
            <person name="Olsson S."/>
            <person name="Huttunen S."/>
            <person name="Landis J.B."/>
            <person name="Wickett N.J."/>
            <person name="Johnson M.G."/>
            <person name="Rensing S.A."/>
            <person name="Grimwood J."/>
            <person name="Schmutz J."/>
            <person name="Mcdaniel S.F."/>
        </authorList>
    </citation>
    <scope>NUCLEOTIDE SEQUENCE</scope>
    <source>
        <strain evidence="12">R40</strain>
    </source>
</reference>
<dbReference type="GO" id="GO:0031966">
    <property type="term" value="C:mitochondrial membrane"/>
    <property type="evidence" value="ECO:0007669"/>
    <property type="project" value="UniProtKB-SubCell"/>
</dbReference>
<dbReference type="AlphaFoldDB" id="A0A8T0GJK2"/>
<dbReference type="InterPro" id="IPR018108">
    <property type="entry name" value="MCP_transmembrane"/>
</dbReference>
<feature type="repeat" description="Solcar" evidence="9">
    <location>
        <begin position="133"/>
        <end position="267"/>
    </location>
</feature>
<comment type="caution">
    <text evidence="12">The sequence shown here is derived from an EMBL/GenBank/DDBJ whole genome shotgun (WGS) entry which is preliminary data.</text>
</comment>
<evidence type="ECO:0000313" key="13">
    <source>
        <dbReference type="Proteomes" id="UP000822688"/>
    </source>
</evidence>
<comment type="similarity">
    <text evidence="2 10">Belongs to the mitochondrial carrier (TC 2.A.29) family.</text>
</comment>
<dbReference type="GO" id="GO:0022857">
    <property type="term" value="F:transmembrane transporter activity"/>
    <property type="evidence" value="ECO:0007669"/>
    <property type="project" value="TreeGrafter"/>
</dbReference>
<keyword evidence="8 9" id="KW-0472">Membrane</keyword>
<evidence type="ECO:0000256" key="4">
    <source>
        <dbReference type="ARBA" id="ARBA00022692"/>
    </source>
</evidence>
<evidence type="ECO:0000256" key="7">
    <source>
        <dbReference type="ARBA" id="ARBA00023128"/>
    </source>
</evidence>
<keyword evidence="5" id="KW-0677">Repeat</keyword>
<dbReference type="Proteomes" id="UP000822688">
    <property type="component" value="Chromosome 10"/>
</dbReference>
<dbReference type="Gene3D" id="1.50.40.10">
    <property type="entry name" value="Mitochondrial carrier domain"/>
    <property type="match status" value="1"/>
</dbReference>
<evidence type="ECO:0000256" key="3">
    <source>
        <dbReference type="ARBA" id="ARBA00022448"/>
    </source>
</evidence>
<evidence type="ECO:0000256" key="6">
    <source>
        <dbReference type="ARBA" id="ARBA00022989"/>
    </source>
</evidence>
<keyword evidence="3 10" id="KW-0813">Transport</keyword>
<protein>
    <recommendedName>
        <fullName evidence="14">Mitochondrial carrier protein</fullName>
    </recommendedName>
</protein>
<accession>A0A8T0GJK2</accession>
<evidence type="ECO:0000256" key="1">
    <source>
        <dbReference type="ARBA" id="ARBA00004225"/>
    </source>
</evidence>
<organism evidence="12 13">
    <name type="scientific">Ceratodon purpureus</name>
    <name type="common">Fire moss</name>
    <name type="synonym">Dicranum purpureum</name>
    <dbReference type="NCBI Taxonomy" id="3225"/>
    <lineage>
        <taxon>Eukaryota</taxon>
        <taxon>Viridiplantae</taxon>
        <taxon>Streptophyta</taxon>
        <taxon>Embryophyta</taxon>
        <taxon>Bryophyta</taxon>
        <taxon>Bryophytina</taxon>
        <taxon>Bryopsida</taxon>
        <taxon>Dicranidae</taxon>
        <taxon>Pseudoditrichales</taxon>
        <taxon>Ditrichaceae</taxon>
        <taxon>Ceratodon</taxon>
    </lineage>
</organism>
<keyword evidence="7" id="KW-0496">Mitochondrion</keyword>
<evidence type="ECO:0000313" key="12">
    <source>
        <dbReference type="EMBL" id="KAG0558765.1"/>
    </source>
</evidence>
<dbReference type="PANTHER" id="PTHR45624:SF36">
    <property type="entry name" value="S-ADENOSYLMETHIONINE CARRIER 2, CHLOROPLASTIC-RELATED"/>
    <property type="match status" value="1"/>
</dbReference>
<gene>
    <name evidence="12" type="ORF">KC19_10G052600</name>
</gene>
<evidence type="ECO:0000256" key="2">
    <source>
        <dbReference type="ARBA" id="ARBA00006375"/>
    </source>
</evidence>
<feature type="non-terminal residue" evidence="12">
    <location>
        <position position="1"/>
    </location>
</feature>
<dbReference type="InterPro" id="IPR023395">
    <property type="entry name" value="MCP_dom_sf"/>
</dbReference>
<sequence length="393" mass="42552">ILQQCPQRCSTIEGDGDAEEVQAARGSPPHSRGPPWLRSHCRCRLRSGPLVSPGYSQGSQAGKIAGEHGFVDAKKGLSASTLASGIRSTVGVSGFYGGLGWHVLGRLPVLGTRFGVYELCCAFTTDGRASREVSISEAFMAGLCAGSVEAFVATPFDILKLRGQVAAVTVPATGATLPNPKPIWNQIEQGLVSLPNAHPKTVTAIRNYAWLENGTGQPPLIKDVSGLKRLTDVEGVTVLWRGLRPGIFRDASYAGVFFGSWQFLYEMMLEWKAFDMEPKPSSLEEIPPLKPWQMSVSAGIAASGAAAVSHALDTAKTRSQATVIPKHIAMERKLLKWVKPGSWLQRTAGILPFDQPMLWRGLKIRAFQHGLAAAALVGTYETAMQYFMRHSRR</sequence>
<feature type="region of interest" description="Disordered" evidence="11">
    <location>
        <begin position="13"/>
        <end position="36"/>
    </location>
</feature>
<keyword evidence="4 9" id="KW-0812">Transmembrane</keyword>